<proteinExistence type="predicted"/>
<dbReference type="Proteomes" id="UP000236664">
    <property type="component" value="Unassembled WGS sequence"/>
</dbReference>
<dbReference type="PANTHER" id="PTHR47336">
    <property type="entry name" value="TRANSCRIPTION FACTOR HMS1-RELATED"/>
    <property type="match status" value="1"/>
</dbReference>
<feature type="region of interest" description="Disordered" evidence="1">
    <location>
        <begin position="242"/>
        <end position="268"/>
    </location>
</feature>
<feature type="domain" description="BHLH" evidence="2">
    <location>
        <begin position="208"/>
        <end position="288"/>
    </location>
</feature>
<reference evidence="3 4" key="1">
    <citation type="submission" date="2017-06" db="EMBL/GenBank/DDBJ databases">
        <title>Genome of Fusarium nygamai isolate CS10214.</title>
        <authorList>
            <person name="Gardiner D.M."/>
            <person name="Obanor F."/>
            <person name="Kazan K."/>
        </authorList>
    </citation>
    <scope>NUCLEOTIDE SEQUENCE [LARGE SCALE GENOMIC DNA]</scope>
    <source>
        <strain evidence="3 4">CS10214</strain>
    </source>
</reference>
<dbReference type="SMART" id="SM00353">
    <property type="entry name" value="HLH"/>
    <property type="match status" value="1"/>
</dbReference>
<protein>
    <recommendedName>
        <fullName evidence="2">BHLH domain-containing protein</fullName>
    </recommendedName>
</protein>
<organism evidence="3 4">
    <name type="scientific">Gibberella nygamai</name>
    <name type="common">Bean root rot disease fungus</name>
    <name type="synonym">Fusarium nygamai</name>
    <dbReference type="NCBI Taxonomy" id="42673"/>
    <lineage>
        <taxon>Eukaryota</taxon>
        <taxon>Fungi</taxon>
        <taxon>Dikarya</taxon>
        <taxon>Ascomycota</taxon>
        <taxon>Pezizomycotina</taxon>
        <taxon>Sordariomycetes</taxon>
        <taxon>Hypocreomycetidae</taxon>
        <taxon>Hypocreales</taxon>
        <taxon>Nectriaceae</taxon>
        <taxon>Fusarium</taxon>
        <taxon>Fusarium fujikuroi species complex</taxon>
    </lineage>
</organism>
<dbReference type="InterPro" id="IPR011598">
    <property type="entry name" value="bHLH_dom"/>
</dbReference>
<evidence type="ECO:0000313" key="3">
    <source>
        <dbReference type="EMBL" id="PNP75522.1"/>
    </source>
</evidence>
<evidence type="ECO:0000313" key="4">
    <source>
        <dbReference type="Proteomes" id="UP000236664"/>
    </source>
</evidence>
<dbReference type="EMBL" id="MTQA01000168">
    <property type="protein sequence ID" value="PNP75522.1"/>
    <property type="molecule type" value="Genomic_DNA"/>
</dbReference>
<dbReference type="SUPFAM" id="SSF47459">
    <property type="entry name" value="HLH, helix-loop-helix DNA-binding domain"/>
    <property type="match status" value="1"/>
</dbReference>
<dbReference type="GO" id="GO:0046983">
    <property type="term" value="F:protein dimerization activity"/>
    <property type="evidence" value="ECO:0007669"/>
    <property type="project" value="InterPro"/>
</dbReference>
<dbReference type="CDD" id="cd11395">
    <property type="entry name" value="bHLHzip_SREBP_like"/>
    <property type="match status" value="1"/>
</dbReference>
<dbReference type="OrthoDB" id="2133190at2759"/>
<sequence>MPKAQSKHSLSPSRLKSRGELAASLQALLANDHVDLEILRPGAPWPSATEIARLLPDSKGNQDLAAAMLCSPEEPTIIDPALSTGPFPTNIDLEPDWLSNLMAYQGGEVPKAAEVSLSCSAPEDIGTSTGTGNTDSLPHFSPSSISQWDALLDSVCSPIAGCGASAESRPGPDQGSGAALTGHGQLQHQSQGGESVNSSASENTLPRKRQRPHYAIEKRYRAGLQERFEALRDCVASLKQTQHEQRLAGNNEDATEGDDGLSNNDTNKAGRMNKAEVLLQATVYIQQLQEENEVAIEHIKLLIGQFRIMKRAMRQALGQI</sequence>
<evidence type="ECO:0000259" key="2">
    <source>
        <dbReference type="PROSITE" id="PS50888"/>
    </source>
</evidence>
<dbReference type="InterPro" id="IPR052099">
    <property type="entry name" value="Regulatory_TF_Diverse"/>
</dbReference>
<comment type="caution">
    <text evidence="3">The sequence shown here is derived from an EMBL/GenBank/DDBJ whole genome shotgun (WGS) entry which is preliminary data.</text>
</comment>
<dbReference type="Gene3D" id="4.10.280.10">
    <property type="entry name" value="Helix-loop-helix DNA-binding domain"/>
    <property type="match status" value="1"/>
</dbReference>
<dbReference type="Pfam" id="PF00010">
    <property type="entry name" value="HLH"/>
    <property type="match status" value="1"/>
</dbReference>
<accession>A0A2K0VZS4</accession>
<keyword evidence="4" id="KW-1185">Reference proteome</keyword>
<name>A0A2K0VZS4_GIBNY</name>
<dbReference type="PANTHER" id="PTHR47336:SF2">
    <property type="entry name" value="TRANSCRIPTION FACTOR HMS1-RELATED"/>
    <property type="match status" value="1"/>
</dbReference>
<dbReference type="PROSITE" id="PS50888">
    <property type="entry name" value="BHLH"/>
    <property type="match status" value="1"/>
</dbReference>
<evidence type="ECO:0000256" key="1">
    <source>
        <dbReference type="SAM" id="MobiDB-lite"/>
    </source>
</evidence>
<feature type="region of interest" description="Disordered" evidence="1">
    <location>
        <begin position="163"/>
        <end position="214"/>
    </location>
</feature>
<dbReference type="InterPro" id="IPR036638">
    <property type="entry name" value="HLH_DNA-bd_sf"/>
</dbReference>
<feature type="compositionally biased region" description="Polar residues" evidence="1">
    <location>
        <begin position="194"/>
        <end position="204"/>
    </location>
</feature>
<feature type="compositionally biased region" description="Low complexity" evidence="1">
    <location>
        <begin position="182"/>
        <end position="193"/>
    </location>
</feature>
<dbReference type="STRING" id="42673.A0A2K0VZS4"/>
<dbReference type="AlphaFoldDB" id="A0A2K0VZS4"/>
<gene>
    <name evidence="3" type="ORF">FNYG_11151</name>
</gene>